<dbReference type="GO" id="GO:0003677">
    <property type="term" value="F:DNA binding"/>
    <property type="evidence" value="ECO:0007669"/>
    <property type="project" value="UniProtKB-KW"/>
</dbReference>
<dbReference type="EMBL" id="CP037901">
    <property type="protein sequence ID" value="QBP13562.1"/>
    <property type="molecule type" value="Genomic_DNA"/>
</dbReference>
<dbReference type="RefSeq" id="WP_017512005.1">
    <property type="nucleotide sequence ID" value="NZ_CP037901.1"/>
</dbReference>
<dbReference type="Gene3D" id="3.40.190.10">
    <property type="entry name" value="Periplasmic binding protein-like II"/>
    <property type="match status" value="2"/>
</dbReference>
<dbReference type="Pfam" id="PF03466">
    <property type="entry name" value="LysR_substrate"/>
    <property type="match status" value="1"/>
</dbReference>
<evidence type="ECO:0000256" key="4">
    <source>
        <dbReference type="ARBA" id="ARBA00023163"/>
    </source>
</evidence>
<comment type="similarity">
    <text evidence="1">Belongs to the LysR transcriptional regulatory family.</text>
</comment>
<dbReference type="Gene3D" id="1.10.10.10">
    <property type="entry name" value="Winged helix-like DNA-binding domain superfamily/Winged helix DNA-binding domain"/>
    <property type="match status" value="1"/>
</dbReference>
<protein>
    <submittedName>
        <fullName evidence="6">LysR family transcriptional regulator</fullName>
    </submittedName>
</protein>
<evidence type="ECO:0000313" key="7">
    <source>
        <dbReference type="Proteomes" id="UP000253772"/>
    </source>
</evidence>
<dbReference type="AlphaFoldDB" id="A0A482J052"/>
<keyword evidence="2" id="KW-0805">Transcription regulation</keyword>
<dbReference type="SUPFAM" id="SSF46785">
    <property type="entry name" value="Winged helix' DNA-binding domain"/>
    <property type="match status" value="1"/>
</dbReference>
<dbReference type="Proteomes" id="UP000253772">
    <property type="component" value="Chromosome c2"/>
</dbReference>
<dbReference type="PRINTS" id="PR00039">
    <property type="entry name" value="HTHLYSR"/>
</dbReference>
<dbReference type="PANTHER" id="PTHR30118:SF15">
    <property type="entry name" value="TRANSCRIPTIONAL REGULATORY PROTEIN"/>
    <property type="match status" value="1"/>
</dbReference>
<gene>
    <name evidence="6" type="ORF">DDF84_028615</name>
</gene>
<proteinExistence type="inferred from homology"/>
<evidence type="ECO:0000313" key="6">
    <source>
        <dbReference type="EMBL" id="QBP13562.1"/>
    </source>
</evidence>
<dbReference type="Pfam" id="PF00126">
    <property type="entry name" value="HTH_1"/>
    <property type="match status" value="1"/>
</dbReference>
<keyword evidence="3" id="KW-0238">DNA-binding</keyword>
<accession>A0A482J052</accession>
<evidence type="ECO:0000256" key="1">
    <source>
        <dbReference type="ARBA" id="ARBA00009437"/>
    </source>
</evidence>
<evidence type="ECO:0000259" key="5">
    <source>
        <dbReference type="PROSITE" id="PS50931"/>
    </source>
</evidence>
<dbReference type="PANTHER" id="PTHR30118">
    <property type="entry name" value="HTH-TYPE TRANSCRIPTIONAL REGULATOR LEUO-RELATED"/>
    <property type="match status" value="1"/>
</dbReference>
<keyword evidence="4" id="KW-0804">Transcription</keyword>
<dbReference type="InterPro" id="IPR005119">
    <property type="entry name" value="LysR_subst-bd"/>
</dbReference>
<dbReference type="GO" id="GO:0003700">
    <property type="term" value="F:DNA-binding transcription factor activity"/>
    <property type="evidence" value="ECO:0007669"/>
    <property type="project" value="InterPro"/>
</dbReference>
<dbReference type="InterPro" id="IPR036390">
    <property type="entry name" value="WH_DNA-bd_sf"/>
</dbReference>
<feature type="domain" description="HTH lysR-type" evidence="5">
    <location>
        <begin position="6"/>
        <end position="63"/>
    </location>
</feature>
<name>A0A482J052_9BURK</name>
<evidence type="ECO:0000256" key="2">
    <source>
        <dbReference type="ARBA" id="ARBA00023015"/>
    </source>
</evidence>
<dbReference type="CDD" id="cd08459">
    <property type="entry name" value="PBP2_DntR_NahR_LinR_like"/>
    <property type="match status" value="1"/>
</dbReference>
<reference evidence="6 7" key="1">
    <citation type="submission" date="2019-03" db="EMBL/GenBank/DDBJ databases">
        <title>Comparative insights into the high quality Complete genome sequence of highly metal resistant Cupriavidus metallidurans strain BS1 isolated from a gold-copper mine.</title>
        <authorList>
            <person name="Mazhar H.S."/>
            <person name="Rensing C."/>
        </authorList>
    </citation>
    <scope>NUCLEOTIDE SEQUENCE [LARGE SCALE GENOMIC DNA]</scope>
    <source>
        <strain evidence="6 7">BS1</strain>
    </source>
</reference>
<dbReference type="PROSITE" id="PS50931">
    <property type="entry name" value="HTH_LYSR"/>
    <property type="match status" value="1"/>
</dbReference>
<evidence type="ECO:0000256" key="3">
    <source>
        <dbReference type="ARBA" id="ARBA00023125"/>
    </source>
</evidence>
<dbReference type="InterPro" id="IPR036388">
    <property type="entry name" value="WH-like_DNA-bd_sf"/>
</dbReference>
<sequence>MELQDIDLNLLVVFNELLRQRKMSAVARTLGISQPAVSNALNRLRKLLDDDLFLRTSKGMIPTQLAGTLAGPITEALDAIHHSLNARATFDPLTSTRAFTVAMTDIGEIYLLPGLMERLGKLAPGVKISTVCIHGDSLKGAMESGCIDLAIGFLPGLTAGFFQRRLLSQQYVCIFRNGHPLGRRDMTLEAFAMADRVSISAEGTGHTRVDAAIQQAGVTRRSRLSVPHFAALGHILQSTDLIAVVPQAYAERALVLFNLVSAPCPVKISEISVNVFWHATRHREVGNQWLRNVISDRFAVCPIPEATMSPQGLVVNCRGE</sequence>
<dbReference type="InterPro" id="IPR050389">
    <property type="entry name" value="LysR-type_TF"/>
</dbReference>
<organism evidence="6 7">
    <name type="scientific">Cupriavidus metallidurans</name>
    <dbReference type="NCBI Taxonomy" id="119219"/>
    <lineage>
        <taxon>Bacteria</taxon>
        <taxon>Pseudomonadati</taxon>
        <taxon>Pseudomonadota</taxon>
        <taxon>Betaproteobacteria</taxon>
        <taxon>Burkholderiales</taxon>
        <taxon>Burkholderiaceae</taxon>
        <taxon>Cupriavidus</taxon>
    </lineage>
</organism>
<dbReference type="OrthoDB" id="5495633at2"/>
<dbReference type="InterPro" id="IPR000847">
    <property type="entry name" value="LysR_HTH_N"/>
</dbReference>
<dbReference type="SUPFAM" id="SSF53850">
    <property type="entry name" value="Periplasmic binding protein-like II"/>
    <property type="match status" value="1"/>
</dbReference>